<feature type="region of interest" description="Disordered" evidence="1">
    <location>
        <begin position="106"/>
        <end position="149"/>
    </location>
</feature>
<comment type="caution">
    <text evidence="2">The sequence shown here is derived from an EMBL/GenBank/DDBJ whole genome shotgun (WGS) entry which is preliminary data.</text>
</comment>
<sequence length="149" mass="17318">MLRRCRTDIRCSGARAMEGMVVFEREDSCRELWEVIEHYLWEREKLLSLDKNGFLPKIRNYTDLSPLDMPRTNDEDPIQRKQDEEEWLEMIANVIGDSIIIPITVPTSKSRASHTKSNDQDPGVRDDVKKNGLKGGVGGRKRKRKTWMS</sequence>
<protein>
    <submittedName>
        <fullName evidence="2">Uncharacterized protein</fullName>
    </submittedName>
</protein>
<reference evidence="2 3" key="1">
    <citation type="submission" date="2024-01" db="EMBL/GenBank/DDBJ databases">
        <title>The genomes of 5 underutilized Papilionoideae crops provide insights into root nodulation and disease resistanc.</title>
        <authorList>
            <person name="Yuan L."/>
        </authorList>
    </citation>
    <scope>NUCLEOTIDE SEQUENCE [LARGE SCALE GENOMIC DNA]</scope>
    <source>
        <strain evidence="2">ZHUSHIDOU_FW_LH</strain>
        <tissue evidence="2">Leaf</tissue>
    </source>
</reference>
<evidence type="ECO:0000313" key="2">
    <source>
        <dbReference type="EMBL" id="KAK7259530.1"/>
    </source>
</evidence>
<name>A0AAN9ER18_CROPI</name>
<dbReference type="Proteomes" id="UP001372338">
    <property type="component" value="Unassembled WGS sequence"/>
</dbReference>
<evidence type="ECO:0000256" key="1">
    <source>
        <dbReference type="SAM" id="MobiDB-lite"/>
    </source>
</evidence>
<dbReference type="AlphaFoldDB" id="A0AAN9ER18"/>
<keyword evidence="3" id="KW-1185">Reference proteome</keyword>
<proteinExistence type="predicted"/>
<organism evidence="2 3">
    <name type="scientific">Crotalaria pallida</name>
    <name type="common">Smooth rattlebox</name>
    <name type="synonym">Crotalaria striata</name>
    <dbReference type="NCBI Taxonomy" id="3830"/>
    <lineage>
        <taxon>Eukaryota</taxon>
        <taxon>Viridiplantae</taxon>
        <taxon>Streptophyta</taxon>
        <taxon>Embryophyta</taxon>
        <taxon>Tracheophyta</taxon>
        <taxon>Spermatophyta</taxon>
        <taxon>Magnoliopsida</taxon>
        <taxon>eudicotyledons</taxon>
        <taxon>Gunneridae</taxon>
        <taxon>Pentapetalae</taxon>
        <taxon>rosids</taxon>
        <taxon>fabids</taxon>
        <taxon>Fabales</taxon>
        <taxon>Fabaceae</taxon>
        <taxon>Papilionoideae</taxon>
        <taxon>50 kb inversion clade</taxon>
        <taxon>genistoids sensu lato</taxon>
        <taxon>core genistoids</taxon>
        <taxon>Crotalarieae</taxon>
        <taxon>Crotalaria</taxon>
    </lineage>
</organism>
<accession>A0AAN9ER18</accession>
<dbReference type="EMBL" id="JAYWIO010000005">
    <property type="protein sequence ID" value="KAK7259530.1"/>
    <property type="molecule type" value="Genomic_DNA"/>
</dbReference>
<feature type="compositionally biased region" description="Basic and acidic residues" evidence="1">
    <location>
        <begin position="116"/>
        <end position="130"/>
    </location>
</feature>
<feature type="compositionally biased region" description="Basic residues" evidence="1">
    <location>
        <begin position="139"/>
        <end position="149"/>
    </location>
</feature>
<gene>
    <name evidence="2" type="ORF">RIF29_25139</name>
</gene>
<evidence type="ECO:0000313" key="3">
    <source>
        <dbReference type="Proteomes" id="UP001372338"/>
    </source>
</evidence>